<evidence type="ECO:0000256" key="5">
    <source>
        <dbReference type="ARBA" id="ARBA00023239"/>
    </source>
</evidence>
<comment type="similarity">
    <text evidence="1">Belongs to the alpha-carbonic anhydrase family.</text>
</comment>
<dbReference type="Gene3D" id="3.10.200.10">
    <property type="entry name" value="Alpha carbonic anhydrase"/>
    <property type="match status" value="2"/>
</dbReference>
<dbReference type="SUPFAM" id="SSF51069">
    <property type="entry name" value="Carbonic anhydrase"/>
    <property type="match status" value="1"/>
</dbReference>
<dbReference type="PANTHER" id="PTHR18952:SF265">
    <property type="entry name" value="CARBONIC ANHYDRASE"/>
    <property type="match status" value="1"/>
</dbReference>
<evidence type="ECO:0000256" key="1">
    <source>
        <dbReference type="ARBA" id="ARBA00010718"/>
    </source>
</evidence>
<evidence type="ECO:0000256" key="3">
    <source>
        <dbReference type="ARBA" id="ARBA00022723"/>
    </source>
</evidence>
<dbReference type="InterPro" id="IPR036398">
    <property type="entry name" value="CA_dom_sf"/>
</dbReference>
<dbReference type="OrthoDB" id="10653276at2759"/>
<accession>A0A6A4VSN3</accession>
<evidence type="ECO:0000313" key="9">
    <source>
        <dbReference type="Proteomes" id="UP000440578"/>
    </source>
</evidence>
<evidence type="ECO:0000256" key="4">
    <source>
        <dbReference type="ARBA" id="ARBA00022833"/>
    </source>
</evidence>
<reference evidence="8 9" key="1">
    <citation type="submission" date="2019-07" db="EMBL/GenBank/DDBJ databases">
        <title>Draft genome assembly of a fouling barnacle, Amphibalanus amphitrite (Darwin, 1854): The first reference genome for Thecostraca.</title>
        <authorList>
            <person name="Kim W."/>
        </authorList>
    </citation>
    <scope>NUCLEOTIDE SEQUENCE [LARGE SCALE GENOMIC DNA]</scope>
    <source>
        <strain evidence="8">SNU_AA5</strain>
        <tissue evidence="8">Soma without cirri and trophi</tissue>
    </source>
</reference>
<dbReference type="PROSITE" id="PS51144">
    <property type="entry name" value="ALPHA_CA_2"/>
    <property type="match status" value="1"/>
</dbReference>
<organism evidence="8 9">
    <name type="scientific">Amphibalanus amphitrite</name>
    <name type="common">Striped barnacle</name>
    <name type="synonym">Balanus amphitrite</name>
    <dbReference type="NCBI Taxonomy" id="1232801"/>
    <lineage>
        <taxon>Eukaryota</taxon>
        <taxon>Metazoa</taxon>
        <taxon>Ecdysozoa</taxon>
        <taxon>Arthropoda</taxon>
        <taxon>Crustacea</taxon>
        <taxon>Multicrustacea</taxon>
        <taxon>Cirripedia</taxon>
        <taxon>Thoracica</taxon>
        <taxon>Thoracicalcarea</taxon>
        <taxon>Balanomorpha</taxon>
        <taxon>Balanoidea</taxon>
        <taxon>Balanidae</taxon>
        <taxon>Amphibalaninae</taxon>
        <taxon>Amphibalanus</taxon>
    </lineage>
</organism>
<gene>
    <name evidence="8" type="primary">cah-3_5</name>
    <name evidence="8" type="ORF">FJT64_005903</name>
</gene>
<dbReference type="Pfam" id="PF00194">
    <property type="entry name" value="Carb_anhydrase"/>
    <property type="match status" value="2"/>
</dbReference>
<name>A0A6A4VSN3_AMPAM</name>
<feature type="domain" description="Alpha-carbonic anhydrase" evidence="7">
    <location>
        <begin position="91"/>
        <end position="300"/>
    </location>
</feature>
<evidence type="ECO:0000259" key="7">
    <source>
        <dbReference type="PROSITE" id="PS51144"/>
    </source>
</evidence>
<evidence type="ECO:0000256" key="6">
    <source>
        <dbReference type="ARBA" id="ARBA00048348"/>
    </source>
</evidence>
<evidence type="ECO:0000256" key="2">
    <source>
        <dbReference type="ARBA" id="ARBA00012925"/>
    </source>
</evidence>
<keyword evidence="5" id="KW-0456">Lyase</keyword>
<keyword evidence="9" id="KW-1185">Reference proteome</keyword>
<evidence type="ECO:0000313" key="8">
    <source>
        <dbReference type="EMBL" id="KAF0296673.1"/>
    </source>
</evidence>
<comment type="catalytic activity">
    <reaction evidence="6">
        <text>hydrogencarbonate + H(+) = CO2 + H2O</text>
        <dbReference type="Rhea" id="RHEA:10748"/>
        <dbReference type="ChEBI" id="CHEBI:15377"/>
        <dbReference type="ChEBI" id="CHEBI:15378"/>
        <dbReference type="ChEBI" id="CHEBI:16526"/>
        <dbReference type="ChEBI" id="CHEBI:17544"/>
        <dbReference type="EC" id="4.2.1.1"/>
    </reaction>
</comment>
<dbReference type="GO" id="GO:0004089">
    <property type="term" value="F:carbonate dehydratase activity"/>
    <property type="evidence" value="ECO:0007669"/>
    <property type="project" value="UniProtKB-EC"/>
</dbReference>
<dbReference type="InterPro" id="IPR023561">
    <property type="entry name" value="Carbonic_anhydrase_a-class"/>
</dbReference>
<keyword evidence="3" id="KW-0479">Metal-binding</keyword>
<protein>
    <recommendedName>
        <fullName evidence="2">carbonic anhydrase</fullName>
        <ecNumber evidence="2">4.2.1.1</ecNumber>
    </recommendedName>
</protein>
<dbReference type="PANTHER" id="PTHR18952">
    <property type="entry name" value="CARBONIC ANHYDRASE"/>
    <property type="match status" value="1"/>
</dbReference>
<dbReference type="Proteomes" id="UP000440578">
    <property type="component" value="Unassembled WGS sequence"/>
</dbReference>
<dbReference type="GO" id="GO:0008270">
    <property type="term" value="F:zinc ion binding"/>
    <property type="evidence" value="ECO:0007669"/>
    <property type="project" value="InterPro"/>
</dbReference>
<proteinExistence type="inferred from homology"/>
<keyword evidence="4" id="KW-0862">Zinc</keyword>
<dbReference type="EMBL" id="VIIS01001545">
    <property type="protein sequence ID" value="KAF0296673.1"/>
    <property type="molecule type" value="Genomic_DNA"/>
</dbReference>
<dbReference type="InterPro" id="IPR001148">
    <property type="entry name" value="CA_dom"/>
</dbReference>
<comment type="caution">
    <text evidence="8">The sequence shown here is derived from an EMBL/GenBank/DDBJ whole genome shotgun (WGS) entry which is preliminary data.</text>
</comment>
<dbReference type="SMART" id="SM01057">
    <property type="entry name" value="Carb_anhydrase"/>
    <property type="match status" value="1"/>
</dbReference>
<dbReference type="AlphaFoldDB" id="A0A6A4VSN3"/>
<dbReference type="EC" id="4.2.1.1" evidence="2"/>
<sequence>MFFRETSSAALSRSVSRLETLETELLEAHTRYRDSQRELYQTRSRLSREVAALRSERDTLAVRVECFQRLTAADAQHSALQKVRLLWQRGRKYVHTAVGGAAHEHCAPPVIEGHPCSDVSGLRQSPVAIDSCRATADVHRPLRISNLDAIPRRMTVDNTGDRVAGDVFWAPGETPTITGGRLRGQFVYELYDLHWGANSSSGSEHLIRAAASSAELVSPPTLRELLPRQLQRYVQYEGSFTSVPPCREAATWIVLLEPLRVLELELELLRQLRDPSGQNICTSLNRQLQPLASRPLHTKHAHPGC</sequence>